<evidence type="ECO:0000313" key="2">
    <source>
        <dbReference type="Proteomes" id="UP000789396"/>
    </source>
</evidence>
<name>A0A9N9GBX5_9GLOM</name>
<protein>
    <submittedName>
        <fullName evidence="1">19940_t:CDS:1</fullName>
    </submittedName>
</protein>
<gene>
    <name evidence="1" type="ORF">RFULGI_LOCUS6251</name>
</gene>
<dbReference type="AlphaFoldDB" id="A0A9N9GBX5"/>
<sequence length="145" mass="16411">PGIIVQELHYGPFATNWWIFPNTKNSQNKKSTPIRINMRIKFELNQEEFIIQVVGNNRKPGYVCELDIEAIIYSTSSAAINETYNKLFNTKTRFSGPSVLGFNNEIIVEQLQAEISNDLMDAAKKYLRINGSGCIAISKPIVSRI</sequence>
<accession>A0A9N9GBX5</accession>
<comment type="caution">
    <text evidence="1">The sequence shown here is derived from an EMBL/GenBank/DDBJ whole genome shotgun (WGS) entry which is preliminary data.</text>
</comment>
<dbReference type="Proteomes" id="UP000789396">
    <property type="component" value="Unassembled WGS sequence"/>
</dbReference>
<evidence type="ECO:0000313" key="1">
    <source>
        <dbReference type="EMBL" id="CAG8591634.1"/>
    </source>
</evidence>
<organism evidence="1 2">
    <name type="scientific">Racocetra fulgida</name>
    <dbReference type="NCBI Taxonomy" id="60492"/>
    <lineage>
        <taxon>Eukaryota</taxon>
        <taxon>Fungi</taxon>
        <taxon>Fungi incertae sedis</taxon>
        <taxon>Mucoromycota</taxon>
        <taxon>Glomeromycotina</taxon>
        <taxon>Glomeromycetes</taxon>
        <taxon>Diversisporales</taxon>
        <taxon>Gigasporaceae</taxon>
        <taxon>Racocetra</taxon>
    </lineage>
</organism>
<keyword evidence="2" id="KW-1185">Reference proteome</keyword>
<proteinExistence type="predicted"/>
<dbReference type="OrthoDB" id="2434200at2759"/>
<dbReference type="EMBL" id="CAJVPZ010007879">
    <property type="protein sequence ID" value="CAG8591634.1"/>
    <property type="molecule type" value="Genomic_DNA"/>
</dbReference>
<feature type="non-terminal residue" evidence="1">
    <location>
        <position position="145"/>
    </location>
</feature>
<reference evidence="1" key="1">
    <citation type="submission" date="2021-06" db="EMBL/GenBank/DDBJ databases">
        <authorList>
            <person name="Kallberg Y."/>
            <person name="Tangrot J."/>
            <person name="Rosling A."/>
        </authorList>
    </citation>
    <scope>NUCLEOTIDE SEQUENCE</scope>
    <source>
        <strain evidence="1">IN212</strain>
    </source>
</reference>